<feature type="signal peptide" evidence="15">
    <location>
        <begin position="1"/>
        <end position="25"/>
    </location>
</feature>
<keyword evidence="11 12" id="KW-0998">Cell outer membrane</keyword>
<evidence type="ECO:0000313" key="18">
    <source>
        <dbReference type="EMBL" id="MFC4314429.1"/>
    </source>
</evidence>
<dbReference type="InterPro" id="IPR039426">
    <property type="entry name" value="TonB-dep_rcpt-like"/>
</dbReference>
<dbReference type="PANTHER" id="PTHR32552">
    <property type="entry name" value="FERRICHROME IRON RECEPTOR-RELATED"/>
    <property type="match status" value="1"/>
</dbReference>
<evidence type="ECO:0000256" key="3">
    <source>
        <dbReference type="ARBA" id="ARBA00022452"/>
    </source>
</evidence>
<evidence type="ECO:0000259" key="16">
    <source>
        <dbReference type="Pfam" id="PF00593"/>
    </source>
</evidence>
<comment type="caution">
    <text evidence="18">The sequence shown here is derived from an EMBL/GenBank/DDBJ whole genome shotgun (WGS) entry which is preliminary data.</text>
</comment>
<dbReference type="Gene3D" id="2.40.170.20">
    <property type="entry name" value="TonB-dependent receptor, beta-barrel domain"/>
    <property type="match status" value="1"/>
</dbReference>
<dbReference type="InterPro" id="IPR036942">
    <property type="entry name" value="Beta-barrel_TonB_sf"/>
</dbReference>
<dbReference type="InterPro" id="IPR000531">
    <property type="entry name" value="Beta-barrel_TonB"/>
</dbReference>
<evidence type="ECO:0000256" key="10">
    <source>
        <dbReference type="ARBA" id="ARBA00023136"/>
    </source>
</evidence>
<evidence type="ECO:0000256" key="1">
    <source>
        <dbReference type="ARBA" id="ARBA00004571"/>
    </source>
</evidence>
<proteinExistence type="inferred from homology"/>
<dbReference type="EMBL" id="JBHSDU010000015">
    <property type="protein sequence ID" value="MFC4314429.1"/>
    <property type="molecule type" value="Genomic_DNA"/>
</dbReference>
<dbReference type="PANTHER" id="PTHR32552:SF81">
    <property type="entry name" value="TONB-DEPENDENT OUTER MEMBRANE RECEPTOR"/>
    <property type="match status" value="1"/>
</dbReference>
<evidence type="ECO:0000256" key="15">
    <source>
        <dbReference type="SAM" id="SignalP"/>
    </source>
</evidence>
<keyword evidence="5 12" id="KW-0812">Transmembrane</keyword>
<keyword evidence="3 12" id="KW-1134">Transmembrane beta strand</keyword>
<evidence type="ECO:0000256" key="9">
    <source>
        <dbReference type="ARBA" id="ARBA00023077"/>
    </source>
</evidence>
<keyword evidence="18" id="KW-0675">Receptor</keyword>
<dbReference type="Proteomes" id="UP001595904">
    <property type="component" value="Unassembled WGS sequence"/>
</dbReference>
<keyword evidence="8" id="KW-0406">Ion transport</keyword>
<evidence type="ECO:0000259" key="17">
    <source>
        <dbReference type="Pfam" id="PF07715"/>
    </source>
</evidence>
<feature type="domain" description="TonB-dependent receptor plug" evidence="17">
    <location>
        <begin position="53"/>
        <end position="158"/>
    </location>
</feature>
<comment type="similarity">
    <text evidence="12 14">Belongs to the TonB-dependent receptor family.</text>
</comment>
<evidence type="ECO:0000256" key="4">
    <source>
        <dbReference type="ARBA" id="ARBA00022496"/>
    </source>
</evidence>
<keyword evidence="7" id="KW-0408">Iron</keyword>
<dbReference type="InterPro" id="IPR010917">
    <property type="entry name" value="TonB_rcpt_CS"/>
</dbReference>
<keyword evidence="4" id="KW-0410">Iron transport</keyword>
<dbReference type="InterPro" id="IPR037066">
    <property type="entry name" value="Plug_dom_sf"/>
</dbReference>
<keyword evidence="19" id="KW-1185">Reference proteome</keyword>
<evidence type="ECO:0000256" key="12">
    <source>
        <dbReference type="PROSITE-ProRule" id="PRU01360"/>
    </source>
</evidence>
<evidence type="ECO:0000313" key="19">
    <source>
        <dbReference type="Proteomes" id="UP001595904"/>
    </source>
</evidence>
<reference evidence="19" key="1">
    <citation type="journal article" date="2019" name="Int. J. Syst. Evol. Microbiol.">
        <title>The Global Catalogue of Microorganisms (GCM) 10K type strain sequencing project: providing services to taxonomists for standard genome sequencing and annotation.</title>
        <authorList>
            <consortium name="The Broad Institute Genomics Platform"/>
            <consortium name="The Broad Institute Genome Sequencing Center for Infectious Disease"/>
            <person name="Wu L."/>
            <person name="Ma J."/>
        </authorList>
    </citation>
    <scope>NUCLEOTIDE SEQUENCE [LARGE SCALE GENOMIC DNA]</scope>
    <source>
        <strain evidence="19">CGMCC 1.10759</strain>
    </source>
</reference>
<evidence type="ECO:0000256" key="5">
    <source>
        <dbReference type="ARBA" id="ARBA00022692"/>
    </source>
</evidence>
<dbReference type="RefSeq" id="WP_380605599.1">
    <property type="nucleotide sequence ID" value="NZ_JBHSDU010000015.1"/>
</dbReference>
<comment type="subcellular location">
    <subcellularLocation>
        <location evidence="1 12">Cell outer membrane</location>
        <topology evidence="1 12">Multi-pass membrane protein</topology>
    </subcellularLocation>
</comment>
<keyword evidence="2 12" id="KW-0813">Transport</keyword>
<dbReference type="InterPro" id="IPR012910">
    <property type="entry name" value="Plug_dom"/>
</dbReference>
<accession>A0ABV8T6N3</accession>
<name>A0ABV8T6N3_9GAMM</name>
<sequence>MRTGVSLGLAVGSLAGLLGSTAAMAQETAAAAVDSGAELEQVVVTARRRQEALADVPVAVSVLSAAALETRGIKTEADLQLAMPGVVVRSSNNSNQLNYVIRGESVDAYSGSPPGVQPYINEVPFPVMSSTPFYDLQSVQAVKGPQGTLFGRNSTGGAVLFQTATPGNEFGGYASLQYGNFDRMISEAALDLPFISDKLLVRFAGTVTSGGAFVRNLYDNQKLGDKDERSGRITIDARPFDGLSNVTTVQIGETSGTNAPNTAYYTIPCGEPSGFNSCTYSPANQPFFNNLLNGTLIPGYPNGYVYAGGFQSLPEFQRSQGKYVINQNGDFTHEANSDMVINKTTLEVSPTISIKNIFGYSYSKNAISYDTDYSPYPFIQQYAPNAPRTGGDLPIETSTTKTYSDELQLQGTAFDERLEYLVGVFYLDSKETYFSPLWLGAANVAVAYNATTGNETYAGFAQGTYKLTDRMNFTLGGRYTSEKITMRQDARSLFGAGNPQEVTQEDPSWTVSLDYRINPDVLVYATTRGSWRRGGFNPFNPPTATPLTAANDPGGNYFEPEEVRDLEGGIKFDGGIADVPVRANLAVYKSWVKDIQKTAYVVIGGTASSATINVPKTEIWGVETDVDVHALDWLRLGGSVTYTNAEFTEADSRLFGSTVTYGPFGDVPEFSGSIYADATWRLPNDRGSLSYHVDVYNQSSFYFSNLGGTIQPGTKLPSYTLLNMRIDWAEMFGSRIKVSLFGKNLTEKLYYTGGSAGAQNFSVESATFGMPRTYGIAIRTEF</sequence>
<feature type="chain" id="PRO_5046595479" evidence="15">
    <location>
        <begin position="26"/>
        <end position="782"/>
    </location>
</feature>
<evidence type="ECO:0000256" key="6">
    <source>
        <dbReference type="ARBA" id="ARBA00022729"/>
    </source>
</evidence>
<evidence type="ECO:0000256" key="11">
    <source>
        <dbReference type="ARBA" id="ARBA00023237"/>
    </source>
</evidence>
<feature type="short sequence motif" description="TonB C-terminal box" evidence="13">
    <location>
        <begin position="765"/>
        <end position="782"/>
    </location>
</feature>
<protein>
    <submittedName>
        <fullName evidence="18">TonB-dependent receptor</fullName>
    </submittedName>
</protein>
<keyword evidence="6 15" id="KW-0732">Signal</keyword>
<keyword evidence="9 14" id="KW-0798">TonB box</keyword>
<dbReference type="Pfam" id="PF07715">
    <property type="entry name" value="Plug"/>
    <property type="match status" value="1"/>
</dbReference>
<feature type="domain" description="TonB-dependent receptor-like beta-barrel" evidence="16">
    <location>
        <begin position="291"/>
        <end position="745"/>
    </location>
</feature>
<dbReference type="SUPFAM" id="SSF56935">
    <property type="entry name" value="Porins"/>
    <property type="match status" value="1"/>
</dbReference>
<evidence type="ECO:0000256" key="13">
    <source>
        <dbReference type="PROSITE-ProRule" id="PRU10144"/>
    </source>
</evidence>
<evidence type="ECO:0000256" key="8">
    <source>
        <dbReference type="ARBA" id="ARBA00023065"/>
    </source>
</evidence>
<evidence type="ECO:0000256" key="14">
    <source>
        <dbReference type="RuleBase" id="RU003357"/>
    </source>
</evidence>
<dbReference type="PROSITE" id="PS52016">
    <property type="entry name" value="TONB_DEPENDENT_REC_3"/>
    <property type="match status" value="1"/>
</dbReference>
<dbReference type="Gene3D" id="2.170.130.10">
    <property type="entry name" value="TonB-dependent receptor, plug domain"/>
    <property type="match status" value="1"/>
</dbReference>
<keyword evidence="10 12" id="KW-0472">Membrane</keyword>
<evidence type="ECO:0000256" key="2">
    <source>
        <dbReference type="ARBA" id="ARBA00022448"/>
    </source>
</evidence>
<evidence type="ECO:0000256" key="7">
    <source>
        <dbReference type="ARBA" id="ARBA00023004"/>
    </source>
</evidence>
<organism evidence="18 19">
    <name type="scientific">Steroidobacter flavus</name>
    <dbReference type="NCBI Taxonomy" id="1842136"/>
    <lineage>
        <taxon>Bacteria</taxon>
        <taxon>Pseudomonadati</taxon>
        <taxon>Pseudomonadota</taxon>
        <taxon>Gammaproteobacteria</taxon>
        <taxon>Steroidobacterales</taxon>
        <taxon>Steroidobacteraceae</taxon>
        <taxon>Steroidobacter</taxon>
    </lineage>
</organism>
<dbReference type="PROSITE" id="PS01156">
    <property type="entry name" value="TONB_DEPENDENT_REC_2"/>
    <property type="match status" value="1"/>
</dbReference>
<gene>
    <name evidence="18" type="ORF">ACFPN2_35515</name>
</gene>
<dbReference type="Pfam" id="PF00593">
    <property type="entry name" value="TonB_dep_Rec_b-barrel"/>
    <property type="match status" value="1"/>
</dbReference>